<dbReference type="Gene3D" id="3.30.420.380">
    <property type="match status" value="1"/>
</dbReference>
<keyword evidence="5" id="KW-0997">Cell inner membrane</keyword>
<gene>
    <name evidence="12" type="ORF">EJP69_10765</name>
</gene>
<dbReference type="RefSeq" id="WP_126470005.1">
    <property type="nucleotide sequence ID" value="NZ_RXOE01000002.1"/>
</dbReference>
<dbReference type="Proteomes" id="UP000267418">
    <property type="component" value="Unassembled WGS sequence"/>
</dbReference>
<dbReference type="GO" id="GO:0005886">
    <property type="term" value="C:plasma membrane"/>
    <property type="evidence" value="ECO:0007669"/>
    <property type="project" value="UniProtKB-SubCell"/>
</dbReference>
<keyword evidence="13" id="KW-1185">Reference proteome</keyword>
<dbReference type="GO" id="GO:0015628">
    <property type="term" value="P:protein secretion by the type II secretion system"/>
    <property type="evidence" value="ECO:0007669"/>
    <property type="project" value="InterPro"/>
</dbReference>
<evidence type="ECO:0000256" key="5">
    <source>
        <dbReference type="ARBA" id="ARBA00022519"/>
    </source>
</evidence>
<name>A0A3S0J175_9BURK</name>
<dbReference type="AlphaFoldDB" id="A0A3S0J175"/>
<feature type="transmembrane region" description="Helical" evidence="10">
    <location>
        <begin position="240"/>
        <end position="263"/>
    </location>
</feature>
<evidence type="ECO:0000256" key="8">
    <source>
        <dbReference type="ARBA" id="ARBA00022989"/>
    </source>
</evidence>
<evidence type="ECO:0000259" key="11">
    <source>
        <dbReference type="Pfam" id="PF12693"/>
    </source>
</evidence>
<evidence type="ECO:0000256" key="9">
    <source>
        <dbReference type="ARBA" id="ARBA00023136"/>
    </source>
</evidence>
<keyword evidence="3" id="KW-0813">Transport</keyword>
<comment type="subcellular location">
    <subcellularLocation>
        <location evidence="1">Cell inner membrane</location>
    </subcellularLocation>
</comment>
<keyword evidence="9 10" id="KW-0472">Membrane</keyword>
<keyword evidence="6 10" id="KW-0812">Transmembrane</keyword>
<evidence type="ECO:0000313" key="12">
    <source>
        <dbReference type="EMBL" id="RTQ34875.1"/>
    </source>
</evidence>
<dbReference type="InterPro" id="IPR007812">
    <property type="entry name" value="T2SS_protein-GspL"/>
</dbReference>
<dbReference type="GO" id="GO:0009276">
    <property type="term" value="C:Gram-negative-bacterium-type cell wall"/>
    <property type="evidence" value="ECO:0007669"/>
    <property type="project" value="InterPro"/>
</dbReference>
<dbReference type="SUPFAM" id="SSF53067">
    <property type="entry name" value="Actin-like ATPase domain"/>
    <property type="match status" value="1"/>
</dbReference>
<dbReference type="Pfam" id="PF12693">
    <property type="entry name" value="GspL_C"/>
    <property type="match status" value="1"/>
</dbReference>
<evidence type="ECO:0000313" key="13">
    <source>
        <dbReference type="Proteomes" id="UP000267418"/>
    </source>
</evidence>
<keyword evidence="4" id="KW-1003">Cell membrane</keyword>
<dbReference type="InterPro" id="IPR043129">
    <property type="entry name" value="ATPase_NBD"/>
</dbReference>
<comment type="similarity">
    <text evidence="2">Belongs to the GSP L family.</text>
</comment>
<organism evidence="12 13">
    <name type="scientific">Variovorax gossypii</name>
    <dbReference type="NCBI Taxonomy" id="1679495"/>
    <lineage>
        <taxon>Bacteria</taxon>
        <taxon>Pseudomonadati</taxon>
        <taxon>Pseudomonadota</taxon>
        <taxon>Betaproteobacteria</taxon>
        <taxon>Burkholderiales</taxon>
        <taxon>Comamonadaceae</taxon>
        <taxon>Variovorax</taxon>
    </lineage>
</organism>
<keyword evidence="7" id="KW-0653">Protein transport</keyword>
<dbReference type="InterPro" id="IPR025691">
    <property type="entry name" value="GspL_pp_dom"/>
</dbReference>
<evidence type="ECO:0000256" key="1">
    <source>
        <dbReference type="ARBA" id="ARBA00004533"/>
    </source>
</evidence>
<dbReference type="EMBL" id="RXOE01000002">
    <property type="protein sequence ID" value="RTQ34875.1"/>
    <property type="molecule type" value="Genomic_DNA"/>
</dbReference>
<keyword evidence="8 10" id="KW-1133">Transmembrane helix</keyword>
<dbReference type="OrthoDB" id="7022366at2"/>
<feature type="domain" description="GspL periplasmic" evidence="11">
    <location>
        <begin position="238"/>
        <end position="373"/>
    </location>
</feature>
<dbReference type="GO" id="GO:0015627">
    <property type="term" value="C:type II protein secretion system complex"/>
    <property type="evidence" value="ECO:0007669"/>
    <property type="project" value="InterPro"/>
</dbReference>
<comment type="caution">
    <text evidence="12">The sequence shown here is derived from an EMBL/GenBank/DDBJ whole genome shotgun (WGS) entry which is preliminary data.</text>
</comment>
<evidence type="ECO:0000256" key="2">
    <source>
        <dbReference type="ARBA" id="ARBA00005318"/>
    </source>
</evidence>
<evidence type="ECO:0000256" key="6">
    <source>
        <dbReference type="ARBA" id="ARBA00022692"/>
    </source>
</evidence>
<sequence length="394" mass="41206">MKAEVLRIQLPPWPGGEGEASQAEVRCGWREPGGGWHDGGARMLDAVARDFQPKRLEVCLHPADAPIAAFALPPLSGRRLHAAVQGAIEPCALQPLDALVTGFGPRGADGSVPAAWTGRAVMNGWMGVLRRHGLPVRELRLPVAFLPNPGQGWTACLIDGWIAVRTGPDQGFMQWLPEGVDPTAGLVAHAGGEAVLPAVQWAGNDDALARWSGEGWNWSLQADDLADGHAGAGLALARPVAGWAVLAIAVWLTGLNVYAARLATQGQALKRQMAARVKAVFPEVPVVVNPLQQTRQQLEARAAGAPQGPAASDYAGLSRAAVSLLAQTPPGQVQGVHYSAGELRVQWREGAAPNAQAKQALQAQAREQGLAVADDAGVLRVTAAPASEPGKDAQ</sequence>
<dbReference type="NCBIfam" id="TIGR01709">
    <property type="entry name" value="typeII_sec_gspL"/>
    <property type="match status" value="1"/>
</dbReference>
<proteinExistence type="inferred from homology"/>
<evidence type="ECO:0000256" key="7">
    <source>
        <dbReference type="ARBA" id="ARBA00022927"/>
    </source>
</evidence>
<evidence type="ECO:0000256" key="4">
    <source>
        <dbReference type="ARBA" id="ARBA00022475"/>
    </source>
</evidence>
<protein>
    <recommendedName>
        <fullName evidence="11">GspL periplasmic domain-containing protein</fullName>
    </recommendedName>
</protein>
<evidence type="ECO:0000256" key="10">
    <source>
        <dbReference type="SAM" id="Phobius"/>
    </source>
</evidence>
<accession>A0A3S0J175</accession>
<evidence type="ECO:0000256" key="3">
    <source>
        <dbReference type="ARBA" id="ARBA00022448"/>
    </source>
</evidence>
<reference evidence="12 13" key="1">
    <citation type="submission" date="2018-12" db="EMBL/GenBank/DDBJ databases">
        <title>The genome of Variovorax gossypii DSM 100435.</title>
        <authorList>
            <person name="Gao J."/>
            <person name="Sun J."/>
        </authorList>
    </citation>
    <scope>NUCLEOTIDE SEQUENCE [LARGE SCALE GENOMIC DNA]</scope>
    <source>
        <strain evidence="12 13">DSM 100435</strain>
    </source>
</reference>